<feature type="domain" description="EF-hand" evidence="2">
    <location>
        <begin position="86"/>
        <end position="121"/>
    </location>
</feature>
<evidence type="ECO:0000256" key="1">
    <source>
        <dbReference type="SAM" id="MobiDB-lite"/>
    </source>
</evidence>
<sequence>MICDNCHVDRHIYATGCGHSGTIAPGIVPRGQAKDAIMRKVIVSLALGASVFTATAAGAQDGPPRGPGAAMMRADANGDGIVTRAEALAEAGVRFDRMDANRDGKIDQAELTAMAEMRRARRGDMGPARQPAPAPTPAPAQVK</sequence>
<dbReference type="Pfam" id="PF13202">
    <property type="entry name" value="EF-hand_5"/>
    <property type="match status" value="1"/>
</dbReference>
<proteinExistence type="predicted"/>
<comment type="caution">
    <text evidence="3">The sequence shown here is derived from an EMBL/GenBank/DDBJ whole genome shotgun (WGS) entry which is preliminary data.</text>
</comment>
<dbReference type="AlphaFoldDB" id="A0A5C6UA43"/>
<name>A0A5C6UA43_9SPHN</name>
<dbReference type="SUPFAM" id="SSF47473">
    <property type="entry name" value="EF-hand"/>
    <property type="match status" value="1"/>
</dbReference>
<dbReference type="InterPro" id="IPR011992">
    <property type="entry name" value="EF-hand-dom_pair"/>
</dbReference>
<dbReference type="Proteomes" id="UP000321250">
    <property type="component" value="Unassembled WGS sequence"/>
</dbReference>
<dbReference type="EMBL" id="VOQR01000001">
    <property type="protein sequence ID" value="TXC69803.1"/>
    <property type="molecule type" value="Genomic_DNA"/>
</dbReference>
<dbReference type="PROSITE" id="PS00018">
    <property type="entry name" value="EF_HAND_1"/>
    <property type="match status" value="1"/>
</dbReference>
<organism evidence="3 4">
    <name type="scientific">Sphingomonas ginsenosidivorax</name>
    <dbReference type="NCBI Taxonomy" id="862135"/>
    <lineage>
        <taxon>Bacteria</taxon>
        <taxon>Pseudomonadati</taxon>
        <taxon>Pseudomonadota</taxon>
        <taxon>Alphaproteobacteria</taxon>
        <taxon>Sphingomonadales</taxon>
        <taxon>Sphingomonadaceae</taxon>
        <taxon>Sphingomonas</taxon>
    </lineage>
</organism>
<evidence type="ECO:0000259" key="2">
    <source>
        <dbReference type="PROSITE" id="PS50222"/>
    </source>
</evidence>
<dbReference type="InterPro" id="IPR002048">
    <property type="entry name" value="EF_hand_dom"/>
</dbReference>
<dbReference type="Gene3D" id="1.10.238.10">
    <property type="entry name" value="EF-hand"/>
    <property type="match status" value="1"/>
</dbReference>
<reference evidence="3 4" key="1">
    <citation type="journal article" date="2013" name="Antonie Van Leeuwenhoek">
        <title>Sphingomonas ginsenosidivorax sp. nov., with the ability to transform ginsenosides.</title>
        <authorList>
            <person name="Jin X.F."/>
            <person name="Kim J.K."/>
            <person name="Liu Q.M."/>
            <person name="Kang M.S."/>
            <person name="He D."/>
            <person name="Jin F.X."/>
            <person name="Kim S.C."/>
            <person name="Im W.T."/>
        </authorList>
    </citation>
    <scope>NUCLEOTIDE SEQUENCE [LARGE SCALE GENOMIC DNA]</scope>
    <source>
        <strain evidence="3 4">KHI67</strain>
    </source>
</reference>
<dbReference type="GO" id="GO:0005509">
    <property type="term" value="F:calcium ion binding"/>
    <property type="evidence" value="ECO:0007669"/>
    <property type="project" value="InterPro"/>
</dbReference>
<dbReference type="InterPro" id="IPR018247">
    <property type="entry name" value="EF_Hand_1_Ca_BS"/>
</dbReference>
<evidence type="ECO:0000313" key="3">
    <source>
        <dbReference type="EMBL" id="TXC69803.1"/>
    </source>
</evidence>
<protein>
    <recommendedName>
        <fullName evidence="2">EF-hand domain-containing protein</fullName>
    </recommendedName>
</protein>
<accession>A0A5C6UA43</accession>
<gene>
    <name evidence="3" type="ORF">FSB78_01650</name>
</gene>
<keyword evidence="4" id="KW-1185">Reference proteome</keyword>
<dbReference type="OrthoDB" id="6706523at2"/>
<dbReference type="PROSITE" id="PS50222">
    <property type="entry name" value="EF_HAND_2"/>
    <property type="match status" value="1"/>
</dbReference>
<feature type="compositionally biased region" description="Pro residues" evidence="1">
    <location>
        <begin position="130"/>
        <end position="143"/>
    </location>
</feature>
<feature type="region of interest" description="Disordered" evidence="1">
    <location>
        <begin position="119"/>
        <end position="143"/>
    </location>
</feature>
<evidence type="ECO:0000313" key="4">
    <source>
        <dbReference type="Proteomes" id="UP000321250"/>
    </source>
</evidence>